<dbReference type="CDD" id="cd11393">
    <property type="entry name" value="bHLH_AtbHLH_like"/>
    <property type="match status" value="1"/>
</dbReference>
<dbReference type="Gene3D" id="4.10.280.10">
    <property type="entry name" value="Helix-loop-helix DNA-binding domain"/>
    <property type="match status" value="1"/>
</dbReference>
<dbReference type="Proteomes" id="UP000504609">
    <property type="component" value="Unplaced"/>
</dbReference>
<dbReference type="GO" id="GO:0005634">
    <property type="term" value="C:nucleus"/>
    <property type="evidence" value="ECO:0007669"/>
    <property type="project" value="UniProtKB-SubCell"/>
</dbReference>
<evidence type="ECO:0000256" key="2">
    <source>
        <dbReference type="ARBA" id="ARBA00011738"/>
    </source>
</evidence>
<dbReference type="PROSITE" id="PS50888">
    <property type="entry name" value="BHLH"/>
    <property type="match status" value="1"/>
</dbReference>
<dbReference type="GO" id="GO:0000978">
    <property type="term" value="F:RNA polymerase II cis-regulatory region sequence-specific DNA binding"/>
    <property type="evidence" value="ECO:0007669"/>
    <property type="project" value="TreeGrafter"/>
</dbReference>
<evidence type="ECO:0000256" key="4">
    <source>
        <dbReference type="ARBA" id="ARBA00023125"/>
    </source>
</evidence>
<accession>A0A6J1EFU9</accession>
<evidence type="ECO:0000256" key="1">
    <source>
        <dbReference type="ARBA" id="ARBA00004123"/>
    </source>
</evidence>
<dbReference type="GO" id="GO:0000981">
    <property type="term" value="F:DNA-binding transcription factor activity, RNA polymerase II-specific"/>
    <property type="evidence" value="ECO:0007669"/>
    <property type="project" value="TreeGrafter"/>
</dbReference>
<feature type="domain" description="BHLH" evidence="8">
    <location>
        <begin position="278"/>
        <end position="327"/>
    </location>
</feature>
<keyword evidence="3" id="KW-0805">Transcription regulation</keyword>
<dbReference type="InterPro" id="IPR036638">
    <property type="entry name" value="HLH_DNA-bd_sf"/>
</dbReference>
<comment type="subunit">
    <text evidence="2">Homodimer.</text>
</comment>
<keyword evidence="6" id="KW-0539">Nucleus</keyword>
<dbReference type="InterPro" id="IPR011598">
    <property type="entry name" value="bHLH_dom"/>
</dbReference>
<dbReference type="FunFam" id="4.10.280.10:FF:000032">
    <property type="entry name" value="Transcription factor bHLH123 family"/>
    <property type="match status" value="1"/>
</dbReference>
<protein>
    <submittedName>
        <fullName evidence="10">Transcription factor bHLH112-like isoform X1</fullName>
    </submittedName>
</protein>
<evidence type="ECO:0000256" key="5">
    <source>
        <dbReference type="ARBA" id="ARBA00023163"/>
    </source>
</evidence>
<comment type="subcellular location">
    <subcellularLocation>
        <location evidence="1">Nucleus</location>
    </subcellularLocation>
</comment>
<keyword evidence="9" id="KW-1185">Reference proteome</keyword>
<gene>
    <name evidence="10" type="primary">LOC111433932</name>
</gene>
<keyword evidence="5" id="KW-0804">Transcription</keyword>
<evidence type="ECO:0000256" key="3">
    <source>
        <dbReference type="ARBA" id="ARBA00023015"/>
    </source>
</evidence>
<dbReference type="InterPro" id="IPR045239">
    <property type="entry name" value="bHLH95_bHLH"/>
</dbReference>
<dbReference type="GeneID" id="111433932"/>
<keyword evidence="4" id="KW-0238">DNA-binding</keyword>
<name>A0A6J1EFU9_CUCMO</name>
<dbReference type="InterPro" id="IPR045843">
    <property type="entry name" value="IND-like"/>
</dbReference>
<proteinExistence type="predicted"/>
<reference evidence="10" key="1">
    <citation type="submission" date="2025-08" db="UniProtKB">
        <authorList>
            <consortium name="RefSeq"/>
        </authorList>
    </citation>
    <scope>IDENTIFICATION</scope>
    <source>
        <tissue evidence="10">Young leaves</tissue>
    </source>
</reference>
<evidence type="ECO:0000256" key="6">
    <source>
        <dbReference type="ARBA" id="ARBA00023242"/>
    </source>
</evidence>
<dbReference type="PANTHER" id="PTHR16223">
    <property type="entry name" value="TRANSCRIPTION FACTOR BHLH83-RELATED"/>
    <property type="match status" value="1"/>
</dbReference>
<evidence type="ECO:0000313" key="10">
    <source>
        <dbReference type="RefSeq" id="XP_022926977.1"/>
    </source>
</evidence>
<feature type="compositionally biased region" description="Basic and acidic residues" evidence="7">
    <location>
        <begin position="256"/>
        <end position="265"/>
    </location>
</feature>
<dbReference type="PANTHER" id="PTHR16223:SF238">
    <property type="entry name" value="TRANSCRIPTION FACTOR BHLH114"/>
    <property type="match status" value="1"/>
</dbReference>
<evidence type="ECO:0000256" key="7">
    <source>
        <dbReference type="SAM" id="MobiDB-lite"/>
    </source>
</evidence>
<dbReference type="AlphaFoldDB" id="A0A6J1EFU9"/>
<evidence type="ECO:0000313" key="9">
    <source>
        <dbReference type="Proteomes" id="UP000504609"/>
    </source>
</evidence>
<dbReference type="RefSeq" id="XP_022926977.1">
    <property type="nucleotide sequence ID" value="XM_023071209.1"/>
</dbReference>
<feature type="region of interest" description="Disordered" evidence="7">
    <location>
        <begin position="247"/>
        <end position="284"/>
    </location>
</feature>
<dbReference type="KEGG" id="cmos:111433932"/>
<dbReference type="SUPFAM" id="SSF47459">
    <property type="entry name" value="HLH, helix-loop-helix DNA-binding domain"/>
    <property type="match status" value="1"/>
</dbReference>
<dbReference type="GO" id="GO:0046983">
    <property type="term" value="F:protein dimerization activity"/>
    <property type="evidence" value="ECO:0007669"/>
    <property type="project" value="InterPro"/>
</dbReference>
<evidence type="ECO:0000259" key="8">
    <source>
        <dbReference type="PROSITE" id="PS50888"/>
    </source>
</evidence>
<organism evidence="9 10">
    <name type="scientific">Cucurbita moschata</name>
    <name type="common">Winter crookneck squash</name>
    <name type="synonym">Cucurbita pepo var. moschata</name>
    <dbReference type="NCBI Taxonomy" id="3662"/>
    <lineage>
        <taxon>Eukaryota</taxon>
        <taxon>Viridiplantae</taxon>
        <taxon>Streptophyta</taxon>
        <taxon>Embryophyta</taxon>
        <taxon>Tracheophyta</taxon>
        <taxon>Spermatophyta</taxon>
        <taxon>Magnoliopsida</taxon>
        <taxon>eudicotyledons</taxon>
        <taxon>Gunneridae</taxon>
        <taxon>Pentapetalae</taxon>
        <taxon>rosids</taxon>
        <taxon>fabids</taxon>
        <taxon>Cucurbitales</taxon>
        <taxon>Cucurbitaceae</taxon>
        <taxon>Cucurbiteae</taxon>
        <taxon>Cucurbita</taxon>
    </lineage>
</organism>
<sequence length="401" mass="43951">MAEDFQAAICGDNWWSSSRNMMVTVGGLSPCSVGIGDLGWPPADDFLDIKPKSATDSDHNNNNNNSMLFQDYSTFQMMGFALSSSTTSDHLNQPDGLLCGGGRGESNFNSNGIERYKDEEIKTSFTSDSSFINGLKQGDDEDYNMLEQNGLMSVNCSSTTNTPTCQGLFPLDSTLYGYPHQQQQQQEPPHAHSLFNATHPHPHPQPVSAALHFANNTPFWNAPTAASSTHIPQGIASLLEQKSAKPINNGNCENGQEPKKCDKNSANESAPVFKRPRIETPSPLPTFKVRKEKLGDRVTALQQLVSPFGKTDTASVLHEAIEYIKFLHDQVSVLSTPYMKSNNGITPTQQHQQVCEKEDPDCPKQDLRSRGLCLVPVSSTFPVSNVGTADFWTPTFGGTFR</sequence>